<dbReference type="AlphaFoldDB" id="A0AAW5NAZ7"/>
<dbReference type="PANTHER" id="PTHR39201:SF1">
    <property type="entry name" value="FLAVODOXIN-LIKE DOMAIN-CONTAINING PROTEIN"/>
    <property type="match status" value="1"/>
</dbReference>
<dbReference type="NCBIfam" id="TIGR04183">
    <property type="entry name" value="Por_Secre_tail"/>
    <property type="match status" value="1"/>
</dbReference>
<dbReference type="Pfam" id="PF12682">
    <property type="entry name" value="Flavodoxin_4"/>
    <property type="match status" value="1"/>
</dbReference>
<proteinExistence type="predicted"/>
<keyword evidence="4" id="KW-1185">Reference proteome</keyword>
<dbReference type="RefSeq" id="WP_258336240.1">
    <property type="nucleotide sequence ID" value="NZ_JANRHJ010000021.1"/>
</dbReference>
<sequence length="265" mass="29299">MKKLISFLVIMSCVCTLQAKTLIVYYSYTNNVHRIVSDLQTQIQADVLRIEPAEEGLDYAANNYALGSALIAAIRNDPANPDSYPAIKTSINNLDEYDTIIIGAPLWWSNMAAPLQTFLFTYGSQMAGKRIGLIVSSASSGISGVEADAKRLIPDGSFMTPSLWIRSSQTENCHSMLSEWLKEINYENTSTGIINMNMDNSPSLQYRSGQLFVSGDMDYVSIFNVNGSKVMQTDEKVINNIPVGIYIVQLVTNNASKTYKFRAAD</sequence>
<dbReference type="EMBL" id="JANRHJ010000021">
    <property type="protein sequence ID" value="MCR8875145.1"/>
    <property type="molecule type" value="Genomic_DNA"/>
</dbReference>
<name>A0AAW5NAZ7_9BACT</name>
<comment type="caution">
    <text evidence="3">The sequence shown here is derived from an EMBL/GenBank/DDBJ whole genome shotgun (WGS) entry which is preliminary data.</text>
</comment>
<dbReference type="InterPro" id="IPR026444">
    <property type="entry name" value="Secre_tail"/>
</dbReference>
<dbReference type="Proteomes" id="UP001204579">
    <property type="component" value="Unassembled WGS sequence"/>
</dbReference>
<evidence type="ECO:0000313" key="4">
    <source>
        <dbReference type="Proteomes" id="UP001204579"/>
    </source>
</evidence>
<dbReference type="GO" id="GO:0010181">
    <property type="term" value="F:FMN binding"/>
    <property type="evidence" value="ECO:0007669"/>
    <property type="project" value="InterPro"/>
</dbReference>
<dbReference type="InterPro" id="IPR008254">
    <property type="entry name" value="Flavodoxin/NO_synth"/>
</dbReference>
<dbReference type="SUPFAM" id="SSF52218">
    <property type="entry name" value="Flavoproteins"/>
    <property type="match status" value="1"/>
</dbReference>
<dbReference type="PANTHER" id="PTHR39201">
    <property type="entry name" value="EXPORTED PROTEIN-RELATED"/>
    <property type="match status" value="1"/>
</dbReference>
<reference evidence="3 4" key="1">
    <citation type="submission" date="2022-08" db="EMBL/GenBank/DDBJ databases">
        <authorList>
            <person name="Zeman M."/>
            <person name="Kubasova T."/>
        </authorList>
    </citation>
    <scope>NUCLEOTIDE SEQUENCE [LARGE SCALE GENOMIC DNA]</scope>
    <source>
        <strain evidence="3 4">ET62</strain>
    </source>
</reference>
<evidence type="ECO:0000256" key="1">
    <source>
        <dbReference type="SAM" id="SignalP"/>
    </source>
</evidence>
<gene>
    <name evidence="3" type="ORF">NW209_14195</name>
</gene>
<evidence type="ECO:0000259" key="2">
    <source>
        <dbReference type="Pfam" id="PF12682"/>
    </source>
</evidence>
<dbReference type="Gene3D" id="3.40.50.360">
    <property type="match status" value="1"/>
</dbReference>
<evidence type="ECO:0000313" key="3">
    <source>
        <dbReference type="EMBL" id="MCR8875145.1"/>
    </source>
</evidence>
<protein>
    <submittedName>
        <fullName evidence="3">T9SS type A sorting domain-containing protein</fullName>
    </submittedName>
</protein>
<feature type="domain" description="Flavodoxin-like" evidence="2">
    <location>
        <begin position="20"/>
        <end position="181"/>
    </location>
</feature>
<keyword evidence="1" id="KW-0732">Signal</keyword>
<feature type="chain" id="PRO_5043935826" evidence="1">
    <location>
        <begin position="20"/>
        <end position="265"/>
    </location>
</feature>
<dbReference type="InterPro" id="IPR029039">
    <property type="entry name" value="Flavoprotein-like_sf"/>
</dbReference>
<feature type="signal peptide" evidence="1">
    <location>
        <begin position="1"/>
        <end position="19"/>
    </location>
</feature>
<organism evidence="3 4">
    <name type="scientific">Phocaeicola barnesiae</name>
    <dbReference type="NCBI Taxonomy" id="376804"/>
    <lineage>
        <taxon>Bacteria</taxon>
        <taxon>Pseudomonadati</taxon>
        <taxon>Bacteroidota</taxon>
        <taxon>Bacteroidia</taxon>
        <taxon>Bacteroidales</taxon>
        <taxon>Bacteroidaceae</taxon>
        <taxon>Phocaeicola</taxon>
    </lineage>
</organism>
<accession>A0AAW5NAZ7</accession>